<dbReference type="GO" id="GO:0016020">
    <property type="term" value="C:membrane"/>
    <property type="evidence" value="ECO:0000318"/>
    <property type="project" value="GO_Central"/>
</dbReference>
<dbReference type="GeneID" id="107785029"/>
<dbReference type="STRING" id="4097.A0A1S3ZBF9"/>
<dbReference type="InterPro" id="IPR002110">
    <property type="entry name" value="Ankyrin_rpt"/>
</dbReference>
<dbReference type="RefSeq" id="XP_016461733.2">
    <property type="nucleotide sequence ID" value="XM_016606247.2"/>
</dbReference>
<proteinExistence type="predicted"/>
<dbReference type="Proteomes" id="UP000790787">
    <property type="component" value="Chromosome 3"/>
</dbReference>
<dbReference type="PROSITE" id="PS50088">
    <property type="entry name" value="ANK_REPEAT"/>
    <property type="match status" value="1"/>
</dbReference>
<dbReference type="AlphaFoldDB" id="A0A1S3ZBF9"/>
<dbReference type="KEGG" id="nta:107785029"/>
<keyword evidence="2" id="KW-1185">Reference proteome</keyword>
<dbReference type="SUPFAM" id="SSF48403">
    <property type="entry name" value="Ankyrin repeat"/>
    <property type="match status" value="2"/>
</dbReference>
<dbReference type="PROSITE" id="PS50297">
    <property type="entry name" value="ANK_REP_REGION"/>
    <property type="match status" value="1"/>
</dbReference>
<reference evidence="2" key="1">
    <citation type="journal article" date="2014" name="Nat. Commun.">
        <title>The tobacco genome sequence and its comparison with those of tomato and potato.</title>
        <authorList>
            <person name="Sierro N."/>
            <person name="Battey J.N."/>
            <person name="Ouadi S."/>
            <person name="Bakaher N."/>
            <person name="Bovet L."/>
            <person name="Willig A."/>
            <person name="Goepfert S."/>
            <person name="Peitsch M.C."/>
            <person name="Ivanov N.V."/>
        </authorList>
    </citation>
    <scope>NUCLEOTIDE SEQUENCE [LARGE SCALE GENOMIC DNA]</scope>
</reference>
<evidence type="ECO:0000256" key="1">
    <source>
        <dbReference type="PROSITE-ProRule" id="PRU00023"/>
    </source>
</evidence>
<dbReference type="PANTHER" id="PTHR24177">
    <property type="entry name" value="CASKIN"/>
    <property type="match status" value="1"/>
</dbReference>
<dbReference type="RefSeq" id="XP_016461733.1">
    <property type="nucleotide sequence ID" value="XM_016606247.1"/>
</dbReference>
<protein>
    <submittedName>
        <fullName evidence="3">Uncharacterized protein LOC107785029 isoform X1</fullName>
    </submittedName>
</protein>
<dbReference type="Gene3D" id="1.25.40.20">
    <property type="entry name" value="Ankyrin repeat-containing domain"/>
    <property type="match status" value="2"/>
</dbReference>
<reference evidence="3" key="2">
    <citation type="submission" date="2025-08" db="UniProtKB">
        <authorList>
            <consortium name="RefSeq"/>
        </authorList>
    </citation>
    <scope>IDENTIFICATION</scope>
    <source>
        <tissue evidence="3">Leaf</tissue>
    </source>
</reference>
<keyword evidence="1" id="KW-0040">ANK repeat</keyword>
<dbReference type="Pfam" id="PF13962">
    <property type="entry name" value="PGG"/>
    <property type="match status" value="1"/>
</dbReference>
<dbReference type="InterPro" id="IPR026961">
    <property type="entry name" value="PGG_dom"/>
</dbReference>
<gene>
    <name evidence="3" type="primary">LOC107785029</name>
</gene>
<sequence length="725" mass="81037">MENIQKLQLERTLSIPTCFPQRNSVPSTTPTSEGVSLRNSSFNTSSFTPQHDVAIQLNQGISQADSTVLPSPIQTEAVSRPIAPAPQTLPTSFLRPRTKPINLTMYVPLCQAALGGDWEKAREFFSLHPGATSARITKGWETALHIAAGANKVQFVEELVKLMSPLELALQNKYDNTALCFAAASGLTRIAKVMVMKNQFLPIVRGSKGVTPLHMAALLGHREMVWYLYSVTDHQYLCKDDYISLLIATINSNLFDVALHILQHMPELGIERDQNGDTILHVLARKPLAFSDKIGLGIWQRFLYAYVSVHLQNRSSNMSSGSRIKNNTKASAFITRVVQHLLKTLGIKEVLETKLMHLQALELVKCSWKEVLLLNDSQIGNLLRSPSRPLFVAAELGNFKFIVELIQSYPDLIWKVDEESRSIFHIAVIHRQEKIYKLIYNIGAHKDIITSYKSRINENILHLAAKLAPTNRLGIVSGAALQMQRELLWFKVISTSGEMLLPYYVYSLSIFHKILLLIIPKEVKTIVQASYKEMRDSKGRTPGMLFAEEHKELVKEGEKWMKETASSCMLVAALITTVMFAAIFTVPGGNNDDTGTPIFLKEKTFILFSITDALALFSSVTSILMFLSILTSRYAEEDFLSTLPKRLILGFITLFVAIAAMLVAFSSSFFIVLGHQMAWIIIPVAVLASIPITLFAFLQFPLLADMIRSTYGSGIFTFTSKDTIY</sequence>
<evidence type="ECO:0000313" key="2">
    <source>
        <dbReference type="Proteomes" id="UP000790787"/>
    </source>
</evidence>
<dbReference type="SMART" id="SM00248">
    <property type="entry name" value="ANK"/>
    <property type="match status" value="5"/>
</dbReference>
<dbReference type="OrthoDB" id="1921232at2759"/>
<evidence type="ECO:0000313" key="3">
    <source>
        <dbReference type="RefSeq" id="XP_016461733.2"/>
    </source>
</evidence>
<dbReference type="PaxDb" id="4097-A0A1S3ZBF9"/>
<accession>A0A1S3ZBF9</accession>
<dbReference type="PANTHER" id="PTHR24177:SF292">
    <property type="entry name" value="ANKYRIN REPEAT FAMILY PROTEIN-RELATED"/>
    <property type="match status" value="1"/>
</dbReference>
<dbReference type="InterPro" id="IPR036770">
    <property type="entry name" value="Ankyrin_rpt-contain_sf"/>
</dbReference>
<dbReference type="Pfam" id="PF12796">
    <property type="entry name" value="Ank_2"/>
    <property type="match status" value="1"/>
</dbReference>
<name>A0A1S3ZBF9_TOBAC</name>
<organism evidence="2 3">
    <name type="scientific">Nicotiana tabacum</name>
    <name type="common">Common tobacco</name>
    <dbReference type="NCBI Taxonomy" id="4097"/>
    <lineage>
        <taxon>Eukaryota</taxon>
        <taxon>Viridiplantae</taxon>
        <taxon>Streptophyta</taxon>
        <taxon>Embryophyta</taxon>
        <taxon>Tracheophyta</taxon>
        <taxon>Spermatophyta</taxon>
        <taxon>Magnoliopsida</taxon>
        <taxon>eudicotyledons</taxon>
        <taxon>Gunneridae</taxon>
        <taxon>Pentapetalae</taxon>
        <taxon>asterids</taxon>
        <taxon>lamiids</taxon>
        <taxon>Solanales</taxon>
        <taxon>Solanaceae</taxon>
        <taxon>Nicotianoideae</taxon>
        <taxon>Nicotianeae</taxon>
        <taxon>Nicotiana</taxon>
    </lineage>
</organism>